<proteinExistence type="predicted"/>
<protein>
    <submittedName>
        <fullName evidence="2">Uncharacterized protein</fullName>
    </submittedName>
</protein>
<dbReference type="EMBL" id="JAEKNS010000057">
    <property type="protein sequence ID" value="MBJ7594208.1"/>
    <property type="molecule type" value="Genomic_DNA"/>
</dbReference>
<feature type="compositionally biased region" description="Basic and acidic residues" evidence="1">
    <location>
        <begin position="181"/>
        <end position="194"/>
    </location>
</feature>
<dbReference type="Proteomes" id="UP000606991">
    <property type="component" value="Unassembled WGS sequence"/>
</dbReference>
<dbReference type="RefSeq" id="WP_337310202.1">
    <property type="nucleotide sequence ID" value="NZ_JAEKNS010000057.1"/>
</dbReference>
<organism evidence="2 3">
    <name type="scientific">Candidatus Aeolococcus gillhamiae</name>
    <dbReference type="NCBI Taxonomy" id="3127015"/>
    <lineage>
        <taxon>Bacteria</taxon>
        <taxon>Bacillati</taxon>
        <taxon>Candidatus Dormiibacterota</taxon>
        <taxon>Candidatus Dormibacteria</taxon>
        <taxon>Candidatus Aeolococcales</taxon>
        <taxon>Candidatus Aeolococcaceae</taxon>
        <taxon>Candidatus Aeolococcus</taxon>
    </lineage>
</organism>
<reference evidence="2 3" key="1">
    <citation type="submission" date="2020-10" db="EMBL/GenBank/DDBJ databases">
        <title>Ca. Dormibacterota MAGs.</title>
        <authorList>
            <person name="Montgomery K."/>
        </authorList>
    </citation>
    <scope>NUCLEOTIDE SEQUENCE [LARGE SCALE GENOMIC DNA]</scope>
    <source>
        <strain evidence="2">SC8812_S17_18</strain>
    </source>
</reference>
<feature type="region of interest" description="Disordered" evidence="1">
    <location>
        <begin position="179"/>
        <end position="200"/>
    </location>
</feature>
<comment type="caution">
    <text evidence="2">The sequence shown here is derived from an EMBL/GenBank/DDBJ whole genome shotgun (WGS) entry which is preliminary data.</text>
</comment>
<evidence type="ECO:0000256" key="1">
    <source>
        <dbReference type="SAM" id="MobiDB-lite"/>
    </source>
</evidence>
<gene>
    <name evidence="2" type="ORF">JF886_04975</name>
</gene>
<evidence type="ECO:0000313" key="2">
    <source>
        <dbReference type="EMBL" id="MBJ7594208.1"/>
    </source>
</evidence>
<evidence type="ECO:0000313" key="3">
    <source>
        <dbReference type="Proteomes" id="UP000606991"/>
    </source>
</evidence>
<sequence>MATPPAQSRVLRALGFLKPPTAGPAAPVRFTLNFGDDRDLDAEIDELPLRVRVGHMTVVRTLNPSGSVRVDGDDLLIGTDFVKGHLSHTAASERRIAIAEIETVLLALDSQSPAMAVQTSDQVIGWHVQRGSETDPSGELTKEMATLNHSVDARYVAELPDSVQWLEAGAKMGFKASVSHDAQRLREQSRRDGDASQTTPEVTVKVYKTAEDYEKDAPKMYRDGWHVEGQLARTKKWSMTTGFFTNKQITTITWVRWGGLAMSQTTPSREVKIEKYKSPRKYKRCVEQMSRDGWSIGGETSRRKRWSWMTGILTRKQVITVTWVRLRLHGHHLRVATHA</sequence>
<name>A0A934JZN4_9BACT</name>
<dbReference type="AlphaFoldDB" id="A0A934JZN4"/>
<accession>A0A934JZN4</accession>